<dbReference type="EMBL" id="AMZH03000828">
    <property type="protein sequence ID" value="RRT81770.1"/>
    <property type="molecule type" value="Genomic_DNA"/>
</dbReference>
<dbReference type="AlphaFoldDB" id="A0A427AZV2"/>
<dbReference type="Proteomes" id="UP000287651">
    <property type="component" value="Unassembled WGS sequence"/>
</dbReference>
<accession>A0A427AZV2</accession>
<protein>
    <submittedName>
        <fullName evidence="1">Uncharacterized protein</fullName>
    </submittedName>
</protein>
<name>A0A427AZV2_ENSVE</name>
<gene>
    <name evidence="1" type="ORF">B296_00012070</name>
</gene>
<comment type="caution">
    <text evidence="1">The sequence shown here is derived from an EMBL/GenBank/DDBJ whole genome shotgun (WGS) entry which is preliminary data.</text>
</comment>
<sequence length="76" mass="8976">MVINFARSCVQSRVSIDFSFIVSKIQNIGHSRYISLWEVVQHGFTKIHNGHKFCAKSRAELSFDRFFVHRLRNSKY</sequence>
<evidence type="ECO:0000313" key="2">
    <source>
        <dbReference type="Proteomes" id="UP000287651"/>
    </source>
</evidence>
<proteinExistence type="predicted"/>
<evidence type="ECO:0000313" key="1">
    <source>
        <dbReference type="EMBL" id="RRT81770.1"/>
    </source>
</evidence>
<reference evidence="1 2" key="1">
    <citation type="journal article" date="2014" name="Agronomy (Basel)">
        <title>A Draft Genome Sequence for Ensete ventricosum, the Drought-Tolerant Tree Against Hunger.</title>
        <authorList>
            <person name="Harrison J."/>
            <person name="Moore K.A."/>
            <person name="Paszkiewicz K."/>
            <person name="Jones T."/>
            <person name="Grant M."/>
            <person name="Ambacheew D."/>
            <person name="Muzemil S."/>
            <person name="Studholme D.J."/>
        </authorList>
    </citation>
    <scope>NUCLEOTIDE SEQUENCE [LARGE SCALE GENOMIC DNA]</scope>
</reference>
<organism evidence="1 2">
    <name type="scientific">Ensete ventricosum</name>
    <name type="common">Abyssinian banana</name>
    <name type="synonym">Musa ensete</name>
    <dbReference type="NCBI Taxonomy" id="4639"/>
    <lineage>
        <taxon>Eukaryota</taxon>
        <taxon>Viridiplantae</taxon>
        <taxon>Streptophyta</taxon>
        <taxon>Embryophyta</taxon>
        <taxon>Tracheophyta</taxon>
        <taxon>Spermatophyta</taxon>
        <taxon>Magnoliopsida</taxon>
        <taxon>Liliopsida</taxon>
        <taxon>Zingiberales</taxon>
        <taxon>Musaceae</taxon>
        <taxon>Ensete</taxon>
    </lineage>
</organism>